<sequence length="518" mass="55443">MKKFFLTLTALILILSLAGCSARTNSTQNEGVVTATQKVTRGPIEIKISGSGTLEPADEETIRLRRSGKLVQVNFKEGDVVKKGDLMYVIEDDNVALSLKQSELNLKQLNLEMEDLNKQKAGEKVTSPIDGRITAINVNEGDSVNNGTVIATIESDNYFKFTAGISQTEIGKIKVGQSVNVFLPDYLASLTGTVTSVDSSPQPTSGGGIIYNVEVQVKNPGSLKGGEKVNATIITSSGNVQAFTTTALERAEVENVKAVLAGDIEKLYVKANDTVKRGQLLATIHSDSIDSQIELQKMKIEQAMADIESKQQELKDMYVYAPISGTIVEQNVNVGDDLSSLDTSSDTVDARIVDYSSMNVVIPVDEMDVGKLKVGQEVIITSDAVQGKTFKGVISDIADEGKAENGVSTFDVKVTMDKTPELKAGMTVNADIVLEKKDNVLLVPIEALKYQGQQPYVTKVGSTEPVKVEIGLTNEQYAEVISGLNEGDEVEVTVSSGGSSFRMGPRGGEVRVSGSSGQ</sequence>
<evidence type="ECO:0000313" key="10">
    <source>
        <dbReference type="Proteomes" id="UP000322976"/>
    </source>
</evidence>
<dbReference type="Gene3D" id="2.40.420.20">
    <property type="match status" value="1"/>
</dbReference>
<dbReference type="EMBL" id="VTPS01000003">
    <property type="protein sequence ID" value="TZE82883.1"/>
    <property type="molecule type" value="Genomic_DNA"/>
</dbReference>
<dbReference type="InterPro" id="IPR058625">
    <property type="entry name" value="MdtA-like_BSH"/>
</dbReference>
<evidence type="ECO:0000256" key="1">
    <source>
        <dbReference type="ARBA" id="ARBA00004196"/>
    </source>
</evidence>
<reference evidence="9 10" key="1">
    <citation type="submission" date="2019-08" db="EMBL/GenBank/DDBJ databases">
        <title>Calorimonas adulescens gen. nov., sp. nov., an anaerobic thermophilic bacterium from Sakhalin hot spring.</title>
        <authorList>
            <person name="Khomyakova M.A."/>
            <person name="Merkel A.Y."/>
            <person name="Novikov A."/>
            <person name="Bonch-Osmolovskaya E.A."/>
            <person name="Slobodkin A.I."/>
        </authorList>
    </citation>
    <scope>NUCLEOTIDE SEQUENCE [LARGE SCALE GENOMIC DNA]</scope>
    <source>
        <strain evidence="9 10">A05MB</strain>
    </source>
</reference>
<keyword evidence="3 4" id="KW-0175">Coiled coil</keyword>
<dbReference type="AlphaFoldDB" id="A0A5D8QH50"/>
<dbReference type="NCBIfam" id="TIGR01730">
    <property type="entry name" value="RND_mfp"/>
    <property type="match status" value="1"/>
</dbReference>
<feature type="domain" description="Multidrug resistance protein MdtA-like barrel-sandwich hybrid" evidence="7">
    <location>
        <begin position="61"/>
        <end position="149"/>
    </location>
</feature>
<dbReference type="InterPro" id="IPR050465">
    <property type="entry name" value="UPF0194_transport"/>
</dbReference>
<evidence type="ECO:0000256" key="5">
    <source>
        <dbReference type="SAM" id="MobiDB-lite"/>
    </source>
</evidence>
<evidence type="ECO:0000256" key="4">
    <source>
        <dbReference type="SAM" id="Coils"/>
    </source>
</evidence>
<dbReference type="RefSeq" id="WP_149544442.1">
    <property type="nucleotide sequence ID" value="NZ_VTPS01000003.1"/>
</dbReference>
<comment type="caution">
    <text evidence="9">The sequence shown here is derived from an EMBL/GenBank/DDBJ whole genome shotgun (WGS) entry which is preliminary data.</text>
</comment>
<feature type="domain" description="Multidrug resistance protein MdtA-like barrel-sandwich hybrid" evidence="7">
    <location>
        <begin position="255"/>
        <end position="345"/>
    </location>
</feature>
<dbReference type="GO" id="GO:0016020">
    <property type="term" value="C:membrane"/>
    <property type="evidence" value="ECO:0007669"/>
    <property type="project" value="InterPro"/>
</dbReference>
<dbReference type="PANTHER" id="PTHR32347">
    <property type="entry name" value="EFFLUX SYSTEM COMPONENT YKNX-RELATED"/>
    <property type="match status" value="1"/>
</dbReference>
<evidence type="ECO:0000313" key="9">
    <source>
        <dbReference type="EMBL" id="TZE82883.1"/>
    </source>
</evidence>
<dbReference type="Proteomes" id="UP000322976">
    <property type="component" value="Unassembled WGS sequence"/>
</dbReference>
<dbReference type="SUPFAM" id="SSF111369">
    <property type="entry name" value="HlyD-like secretion proteins"/>
    <property type="match status" value="2"/>
</dbReference>
<feature type="coiled-coil region" evidence="4">
    <location>
        <begin position="99"/>
        <end position="126"/>
    </location>
</feature>
<dbReference type="InterPro" id="IPR058636">
    <property type="entry name" value="Beta-barrel_YknX"/>
</dbReference>
<evidence type="ECO:0000256" key="3">
    <source>
        <dbReference type="ARBA" id="ARBA00023054"/>
    </source>
</evidence>
<evidence type="ECO:0000259" key="7">
    <source>
        <dbReference type="Pfam" id="PF25917"/>
    </source>
</evidence>
<dbReference type="GO" id="GO:0022857">
    <property type="term" value="F:transmembrane transporter activity"/>
    <property type="evidence" value="ECO:0007669"/>
    <property type="project" value="InterPro"/>
</dbReference>
<feature type="region of interest" description="Disordered" evidence="5">
    <location>
        <begin position="495"/>
        <end position="518"/>
    </location>
</feature>
<comment type="subcellular location">
    <subcellularLocation>
        <location evidence="1">Cell envelope</location>
    </subcellularLocation>
</comment>
<feature type="chain" id="PRO_5038482229" evidence="6">
    <location>
        <begin position="22"/>
        <end position="518"/>
    </location>
</feature>
<dbReference type="Pfam" id="PF25990">
    <property type="entry name" value="Beta-barrel_YknX"/>
    <property type="match status" value="1"/>
</dbReference>
<evidence type="ECO:0000256" key="2">
    <source>
        <dbReference type="ARBA" id="ARBA00009477"/>
    </source>
</evidence>
<dbReference type="GO" id="GO:0030313">
    <property type="term" value="C:cell envelope"/>
    <property type="evidence" value="ECO:0007669"/>
    <property type="project" value="UniProtKB-SubCell"/>
</dbReference>
<feature type="signal peptide" evidence="6">
    <location>
        <begin position="1"/>
        <end position="21"/>
    </location>
</feature>
<comment type="similarity">
    <text evidence="2">Belongs to the membrane fusion protein (MFP) (TC 8.A.1) family.</text>
</comment>
<dbReference type="PROSITE" id="PS51257">
    <property type="entry name" value="PROKAR_LIPOPROTEIN"/>
    <property type="match status" value="1"/>
</dbReference>
<dbReference type="Gene3D" id="1.10.287.470">
    <property type="entry name" value="Helix hairpin bin"/>
    <property type="match status" value="1"/>
</dbReference>
<dbReference type="Gene3D" id="2.40.30.170">
    <property type="match status" value="2"/>
</dbReference>
<dbReference type="CDD" id="cd06850">
    <property type="entry name" value="biotinyl_domain"/>
    <property type="match status" value="1"/>
</dbReference>
<keyword evidence="6" id="KW-0732">Signal</keyword>
<evidence type="ECO:0000256" key="6">
    <source>
        <dbReference type="SAM" id="SignalP"/>
    </source>
</evidence>
<organism evidence="9 10">
    <name type="scientific">Calorimonas adulescens</name>
    <dbReference type="NCBI Taxonomy" id="2606906"/>
    <lineage>
        <taxon>Bacteria</taxon>
        <taxon>Bacillati</taxon>
        <taxon>Bacillota</taxon>
        <taxon>Clostridia</taxon>
        <taxon>Thermoanaerobacterales</taxon>
        <taxon>Thermoanaerobacteraceae</taxon>
        <taxon>Calorimonas</taxon>
    </lineage>
</organism>
<dbReference type="Gene3D" id="2.40.50.100">
    <property type="match status" value="2"/>
</dbReference>
<accession>A0A5D8QH50</accession>
<gene>
    <name evidence="9" type="ORF">FWJ32_02715</name>
</gene>
<dbReference type="Pfam" id="PF25917">
    <property type="entry name" value="BSH_RND"/>
    <property type="match status" value="2"/>
</dbReference>
<evidence type="ECO:0000259" key="8">
    <source>
        <dbReference type="Pfam" id="PF25990"/>
    </source>
</evidence>
<proteinExistence type="inferred from homology"/>
<protein>
    <submittedName>
        <fullName evidence="9">Efflux RND transporter periplasmic adaptor subunit</fullName>
    </submittedName>
</protein>
<dbReference type="InterPro" id="IPR006143">
    <property type="entry name" value="RND_pump_MFP"/>
</dbReference>
<keyword evidence="10" id="KW-1185">Reference proteome</keyword>
<feature type="domain" description="YknX-like beta-barrel" evidence="8">
    <location>
        <begin position="363"/>
        <end position="432"/>
    </location>
</feature>
<name>A0A5D8QH50_9THEO</name>
<dbReference type="PANTHER" id="PTHR32347:SF14">
    <property type="entry name" value="EFFLUX SYSTEM COMPONENT YKNX-RELATED"/>
    <property type="match status" value="1"/>
</dbReference>